<dbReference type="NCBIfam" id="TIGR04056">
    <property type="entry name" value="OMP_RagA_SusC"/>
    <property type="match status" value="1"/>
</dbReference>
<keyword evidence="5 10" id="KW-0812">Transmembrane</keyword>
<keyword evidence="14" id="KW-1185">Reference proteome</keyword>
<dbReference type="AlphaFoldDB" id="A0A6I6JUZ0"/>
<feature type="domain" description="Secretin/TonB short N-terminal" evidence="12">
    <location>
        <begin position="71"/>
        <end position="122"/>
    </location>
</feature>
<evidence type="ECO:0000256" key="3">
    <source>
        <dbReference type="ARBA" id="ARBA00022452"/>
    </source>
</evidence>
<keyword evidence="2 10" id="KW-0813">Transport</keyword>
<evidence type="ECO:0000256" key="8">
    <source>
        <dbReference type="ARBA" id="ARBA00023136"/>
    </source>
</evidence>
<organism evidence="13 14">
    <name type="scientific">Maribellus comscasis</name>
    <dbReference type="NCBI Taxonomy" id="2681766"/>
    <lineage>
        <taxon>Bacteria</taxon>
        <taxon>Pseudomonadati</taxon>
        <taxon>Bacteroidota</taxon>
        <taxon>Bacteroidia</taxon>
        <taxon>Marinilabiliales</taxon>
        <taxon>Prolixibacteraceae</taxon>
        <taxon>Maribellus</taxon>
    </lineage>
</organism>
<evidence type="ECO:0000313" key="14">
    <source>
        <dbReference type="Proteomes" id="UP000428260"/>
    </source>
</evidence>
<evidence type="ECO:0000256" key="5">
    <source>
        <dbReference type="ARBA" id="ARBA00022692"/>
    </source>
</evidence>
<dbReference type="InterPro" id="IPR023996">
    <property type="entry name" value="TonB-dep_OMP_SusC/RagA"/>
</dbReference>
<dbReference type="Pfam" id="PF07715">
    <property type="entry name" value="Plug"/>
    <property type="match status" value="1"/>
</dbReference>
<dbReference type="Gene3D" id="2.60.40.1120">
    <property type="entry name" value="Carboxypeptidase-like, regulatory domain"/>
    <property type="match status" value="1"/>
</dbReference>
<dbReference type="Pfam" id="PF13715">
    <property type="entry name" value="CarbopepD_reg_2"/>
    <property type="match status" value="1"/>
</dbReference>
<dbReference type="Pfam" id="PF07660">
    <property type="entry name" value="STN"/>
    <property type="match status" value="1"/>
</dbReference>
<dbReference type="InterPro" id="IPR012910">
    <property type="entry name" value="Plug_dom"/>
</dbReference>
<dbReference type="PROSITE" id="PS52016">
    <property type="entry name" value="TONB_DEPENDENT_REC_3"/>
    <property type="match status" value="1"/>
</dbReference>
<dbReference type="GO" id="GO:0009279">
    <property type="term" value="C:cell outer membrane"/>
    <property type="evidence" value="ECO:0007669"/>
    <property type="project" value="UniProtKB-SubCell"/>
</dbReference>
<dbReference type="InterPro" id="IPR008969">
    <property type="entry name" value="CarboxyPept-like_regulatory"/>
</dbReference>
<dbReference type="InterPro" id="IPR036942">
    <property type="entry name" value="Beta-barrel_TonB_sf"/>
</dbReference>
<evidence type="ECO:0000256" key="11">
    <source>
        <dbReference type="RuleBase" id="RU003357"/>
    </source>
</evidence>
<evidence type="ECO:0000256" key="9">
    <source>
        <dbReference type="ARBA" id="ARBA00023237"/>
    </source>
</evidence>
<dbReference type="InterPro" id="IPR037066">
    <property type="entry name" value="Plug_dom_sf"/>
</dbReference>
<sequence length="1099" mass="123029">MKKKLSLYTCRRNPCMKKVLRIMKVMTFFLFAMFFQVSAAVFSQNSGLINLKAENEPLKEILKLIEDQSSNRFLYNSKNINVEQKTSVDCQAKSIEEVLDVLFKGTDIKYRSFEKTYVLFSEGRERLISSRDLFTSSQQQKTVSGKVTDSSVIPLPGVTVVIKGTTQGTITNAEGEYSLTDVPENATLQFSFVGMKTQEIPVDGKISINVTMAEEAIGIEEVVAIGYGTINVENVTSSVSSIREDEFVGGAINDAAQLFKGKVPGVIINTTSGNPLNTSEISLRGKITLMGTSDPLILIDGIPGGLRDVSPDQIESISVLKDASAAAIYGTRGSNGVINITTKSGIYNATSVNIKSYITTQEITNKVDVMNASQYRELIGETVAWDVGYETDWLKEITQTPISQSHDVSLRGGWEKANYLLSFRFNEENGLIKRSNINIIQPRIEVNQKLFNDKLKIKGILNGNLQQYYPLLYQENAYAHSFVFNPTAPVKKEDGEFYENFAVQQDMYQNPVALLEEAEGEVKSNRLKIQGSASYNPIKNLFIELVGSRTSNQNIGGTYLKEDHPISLINGKSGIASRSTSNLQEDVTEISTEYSKKFLNKHDFKFLGGFSWNRTLFEQFQMNNYNFSTDKLLYNSIGNGSALTEGNATMSSYKRESKLIGFFARINYNYKNKYLLMASIRHEGSSKFGKDNKWGNFPSMSLGWNIYNEPFLNSVSFFSQLKLRAGYGVTGNIPTDSYLSLSTYGFGNKALVNGEWISVIMPTSNPNPGLKWETKEELNIGLDFGFFSDRLSGTIDIYKQSTNNMLWDYTVPNPPYLYDSTIANAVKMENLGLELQLNMVLFNSGGFNWSSSISYSTNRNEVKSLSSENFQIAAGYFYAGNVKSPVILPSHKVEIGEPIGNFFGYKAIDIDEDGYWIIEGSDGNPKSVIDEQPEDRQILGNGIPKHNLSWNNSLGYRNLSLDVQMYGAFDFQILNNRRIFLEPPVALARGNVLTQAFDNIFGKRPLNAEQSMEYNSYYIENGDYWKISNVTLNYNFNINNAKIFLKRGNLFVSVNNVYTITGYKGIDPEVSIKGLDPGTDPYNRYPATRTYTLGLSLEF</sequence>
<proteinExistence type="inferred from homology"/>
<keyword evidence="9 10" id="KW-0998">Cell outer membrane</keyword>
<accession>A0A6I6JUZ0</accession>
<protein>
    <submittedName>
        <fullName evidence="13">SusC/RagA family TonB-linked outer membrane protein</fullName>
    </submittedName>
</protein>
<dbReference type="SMART" id="SM00965">
    <property type="entry name" value="STN"/>
    <property type="match status" value="1"/>
</dbReference>
<comment type="subcellular location">
    <subcellularLocation>
        <location evidence="1 10">Cell outer membrane</location>
        <topology evidence="1 10">Multi-pass membrane protein</topology>
    </subcellularLocation>
</comment>
<reference evidence="13 14" key="1">
    <citation type="submission" date="2019-11" db="EMBL/GenBank/DDBJ databases">
        <authorList>
            <person name="Zheng R.K."/>
            <person name="Sun C.M."/>
        </authorList>
    </citation>
    <scope>NUCLEOTIDE SEQUENCE [LARGE SCALE GENOMIC DNA]</scope>
    <source>
        <strain evidence="13 14">WC007</strain>
    </source>
</reference>
<keyword evidence="8 10" id="KW-0472">Membrane</keyword>
<gene>
    <name evidence="13" type="ORF">GM418_09925</name>
</gene>
<dbReference type="Pfam" id="PF00593">
    <property type="entry name" value="TonB_dep_Rec_b-barrel"/>
    <property type="match status" value="1"/>
</dbReference>
<dbReference type="NCBIfam" id="TIGR04057">
    <property type="entry name" value="SusC_RagA_signa"/>
    <property type="match status" value="1"/>
</dbReference>
<evidence type="ECO:0000256" key="6">
    <source>
        <dbReference type="ARBA" id="ARBA00023004"/>
    </source>
</evidence>
<dbReference type="Gene3D" id="2.170.130.10">
    <property type="entry name" value="TonB-dependent receptor, plug domain"/>
    <property type="match status" value="1"/>
</dbReference>
<evidence type="ECO:0000259" key="12">
    <source>
        <dbReference type="SMART" id="SM00965"/>
    </source>
</evidence>
<evidence type="ECO:0000256" key="10">
    <source>
        <dbReference type="PROSITE-ProRule" id="PRU01360"/>
    </source>
</evidence>
<dbReference type="Gene3D" id="2.40.170.20">
    <property type="entry name" value="TonB-dependent receptor, beta-barrel domain"/>
    <property type="match status" value="1"/>
</dbReference>
<dbReference type="SUPFAM" id="SSF56935">
    <property type="entry name" value="Porins"/>
    <property type="match status" value="1"/>
</dbReference>
<keyword evidence="6" id="KW-0408">Iron</keyword>
<keyword evidence="7 11" id="KW-0798">TonB box</keyword>
<evidence type="ECO:0000256" key="1">
    <source>
        <dbReference type="ARBA" id="ARBA00004571"/>
    </source>
</evidence>
<dbReference type="InterPro" id="IPR000531">
    <property type="entry name" value="Beta-barrel_TonB"/>
</dbReference>
<dbReference type="GO" id="GO:0006826">
    <property type="term" value="P:iron ion transport"/>
    <property type="evidence" value="ECO:0007669"/>
    <property type="project" value="UniProtKB-KW"/>
</dbReference>
<name>A0A6I6JUZ0_9BACT</name>
<evidence type="ECO:0000256" key="7">
    <source>
        <dbReference type="ARBA" id="ARBA00023077"/>
    </source>
</evidence>
<keyword evidence="3 10" id="KW-1134">Transmembrane beta strand</keyword>
<dbReference type="RefSeq" id="WP_158865611.1">
    <property type="nucleotide sequence ID" value="NZ_CP046401.1"/>
</dbReference>
<dbReference type="SUPFAM" id="SSF49464">
    <property type="entry name" value="Carboxypeptidase regulatory domain-like"/>
    <property type="match status" value="1"/>
</dbReference>
<dbReference type="EMBL" id="CP046401">
    <property type="protein sequence ID" value="QGY43962.1"/>
    <property type="molecule type" value="Genomic_DNA"/>
</dbReference>
<dbReference type="Proteomes" id="UP000428260">
    <property type="component" value="Chromosome"/>
</dbReference>
<dbReference type="InterPro" id="IPR011662">
    <property type="entry name" value="Secretin/TonB_short_N"/>
</dbReference>
<dbReference type="InterPro" id="IPR039426">
    <property type="entry name" value="TonB-dep_rcpt-like"/>
</dbReference>
<evidence type="ECO:0000256" key="4">
    <source>
        <dbReference type="ARBA" id="ARBA00022496"/>
    </source>
</evidence>
<evidence type="ECO:0000256" key="2">
    <source>
        <dbReference type="ARBA" id="ARBA00022448"/>
    </source>
</evidence>
<comment type="similarity">
    <text evidence="10 11">Belongs to the TonB-dependent receptor family.</text>
</comment>
<dbReference type="KEGG" id="mcos:GM418_09925"/>
<keyword evidence="4" id="KW-0410">Iron transport</keyword>
<dbReference type="InterPro" id="IPR023997">
    <property type="entry name" value="TonB-dep_OMP_SusC/RagA_CS"/>
</dbReference>
<keyword evidence="4" id="KW-0406">Ion transport</keyword>
<evidence type="ECO:0000313" key="13">
    <source>
        <dbReference type="EMBL" id="QGY43962.1"/>
    </source>
</evidence>